<evidence type="ECO:0000256" key="5">
    <source>
        <dbReference type="ARBA" id="ARBA00022807"/>
    </source>
</evidence>
<gene>
    <name evidence="8" type="ORF">ABR189_04725</name>
</gene>
<organism evidence="8 9">
    <name type="scientific">Chitinophaga defluvii</name>
    <dbReference type="NCBI Taxonomy" id="3163343"/>
    <lineage>
        <taxon>Bacteria</taxon>
        <taxon>Pseudomonadati</taxon>
        <taxon>Bacteroidota</taxon>
        <taxon>Chitinophagia</taxon>
        <taxon>Chitinophagales</taxon>
        <taxon>Chitinophagaceae</taxon>
        <taxon>Chitinophaga</taxon>
    </lineage>
</organism>
<dbReference type="PANTHER" id="PTHR47360:SF1">
    <property type="entry name" value="ENDOPEPTIDASE NLPC-RELATED"/>
    <property type="match status" value="1"/>
</dbReference>
<dbReference type="PROSITE" id="PS51257">
    <property type="entry name" value="PROKAR_LIPOPROTEIN"/>
    <property type="match status" value="1"/>
</dbReference>
<dbReference type="SUPFAM" id="SSF54001">
    <property type="entry name" value="Cysteine proteinases"/>
    <property type="match status" value="1"/>
</dbReference>
<evidence type="ECO:0000259" key="7">
    <source>
        <dbReference type="PROSITE" id="PS51935"/>
    </source>
</evidence>
<dbReference type="PROSITE" id="PS51935">
    <property type="entry name" value="NLPC_P60"/>
    <property type="match status" value="1"/>
</dbReference>
<dbReference type="EMBL" id="JBEXAC010000001">
    <property type="protein sequence ID" value="MET6996656.1"/>
    <property type="molecule type" value="Genomic_DNA"/>
</dbReference>
<comment type="caution">
    <text evidence="8">The sequence shown here is derived from an EMBL/GenBank/DDBJ whole genome shotgun (WGS) entry which is preliminary data.</text>
</comment>
<keyword evidence="9" id="KW-1185">Reference proteome</keyword>
<protein>
    <submittedName>
        <fullName evidence="8">NlpC/P60 family protein</fullName>
    </submittedName>
</protein>
<dbReference type="InterPro" id="IPR000064">
    <property type="entry name" value="NLP_P60_dom"/>
</dbReference>
<dbReference type="Pfam" id="PF00877">
    <property type="entry name" value="NLPC_P60"/>
    <property type="match status" value="1"/>
</dbReference>
<feature type="domain" description="NlpC/P60" evidence="7">
    <location>
        <begin position="102"/>
        <end position="225"/>
    </location>
</feature>
<name>A0ABV2T0V7_9BACT</name>
<evidence type="ECO:0000313" key="9">
    <source>
        <dbReference type="Proteomes" id="UP001549749"/>
    </source>
</evidence>
<evidence type="ECO:0000256" key="6">
    <source>
        <dbReference type="SAM" id="SignalP"/>
    </source>
</evidence>
<sequence length="248" mass="27612">MMARKGHIVLKISICALVLSSCSTMKKPAGSAKNTTTSPNNGKVEFLDDITLRRGATKSSAHHYNGRNVGISNNITMSSANLENAQGWQFKYAQLLDVPVEEVSNFQLFGFIEDWMGTPYRLGGKTKDGIDCSNFVSTLLNAVFQLNIIGNSVQLYSQVKRLSARKELREGDLVFFKISRHRISHVGIYLENDKFVHASTSSGVMISDLNEPYWKRYYAGAGRMEGVPDVSMKHHSKKEEVGEFIIAP</sequence>
<dbReference type="InterPro" id="IPR052062">
    <property type="entry name" value="Murein_DD/LD_carboxypeptidase"/>
</dbReference>
<feature type="chain" id="PRO_5047026101" evidence="6">
    <location>
        <begin position="27"/>
        <end position="248"/>
    </location>
</feature>
<dbReference type="RefSeq" id="WP_354659297.1">
    <property type="nucleotide sequence ID" value="NZ_JBEXAC010000001.1"/>
</dbReference>
<comment type="similarity">
    <text evidence="1">Belongs to the peptidase C40 family.</text>
</comment>
<feature type="signal peptide" evidence="6">
    <location>
        <begin position="1"/>
        <end position="26"/>
    </location>
</feature>
<dbReference type="InterPro" id="IPR038765">
    <property type="entry name" value="Papain-like_cys_pep_sf"/>
</dbReference>
<evidence type="ECO:0000256" key="2">
    <source>
        <dbReference type="ARBA" id="ARBA00022670"/>
    </source>
</evidence>
<keyword evidence="2" id="KW-0645">Protease</keyword>
<dbReference type="PANTHER" id="PTHR47360">
    <property type="entry name" value="MUREIN DD-ENDOPEPTIDASE MEPS/MUREIN LD-CARBOXYPEPTIDASE"/>
    <property type="match status" value="1"/>
</dbReference>
<evidence type="ECO:0000256" key="1">
    <source>
        <dbReference type="ARBA" id="ARBA00007074"/>
    </source>
</evidence>
<dbReference type="Gene3D" id="3.90.1720.10">
    <property type="entry name" value="endopeptidase domain like (from Nostoc punctiforme)"/>
    <property type="match status" value="1"/>
</dbReference>
<evidence type="ECO:0000313" key="8">
    <source>
        <dbReference type="EMBL" id="MET6996656.1"/>
    </source>
</evidence>
<proteinExistence type="inferred from homology"/>
<evidence type="ECO:0000256" key="3">
    <source>
        <dbReference type="ARBA" id="ARBA00022729"/>
    </source>
</evidence>
<reference evidence="8 9" key="1">
    <citation type="submission" date="2024-06" db="EMBL/GenBank/DDBJ databases">
        <title>Chitinophaga defluvii sp. nov., isolated from municipal sewage.</title>
        <authorList>
            <person name="Zhang L."/>
        </authorList>
    </citation>
    <scope>NUCLEOTIDE SEQUENCE [LARGE SCALE GENOMIC DNA]</scope>
    <source>
        <strain evidence="8 9">H8</strain>
    </source>
</reference>
<dbReference type="Proteomes" id="UP001549749">
    <property type="component" value="Unassembled WGS sequence"/>
</dbReference>
<keyword evidence="4" id="KW-0378">Hydrolase</keyword>
<evidence type="ECO:0000256" key="4">
    <source>
        <dbReference type="ARBA" id="ARBA00022801"/>
    </source>
</evidence>
<keyword evidence="3 6" id="KW-0732">Signal</keyword>
<keyword evidence="5" id="KW-0788">Thiol protease</keyword>
<accession>A0ABV2T0V7</accession>